<dbReference type="VEuPathDB" id="VectorBase:CQUJHB001330"/>
<organism>
    <name type="scientific">Culex quinquefasciatus</name>
    <name type="common">Southern house mosquito</name>
    <name type="synonym">Culex pungens</name>
    <dbReference type="NCBI Taxonomy" id="7176"/>
    <lineage>
        <taxon>Eukaryota</taxon>
        <taxon>Metazoa</taxon>
        <taxon>Ecdysozoa</taxon>
        <taxon>Arthropoda</taxon>
        <taxon>Hexapoda</taxon>
        <taxon>Insecta</taxon>
        <taxon>Pterygota</taxon>
        <taxon>Neoptera</taxon>
        <taxon>Endopterygota</taxon>
        <taxon>Diptera</taxon>
        <taxon>Nematocera</taxon>
        <taxon>Culicoidea</taxon>
        <taxon>Culicidae</taxon>
        <taxon>Culicinae</taxon>
        <taxon>Culicini</taxon>
        <taxon>Culex</taxon>
        <taxon>Culex</taxon>
    </lineage>
</organism>
<evidence type="ECO:0000313" key="1">
    <source>
        <dbReference type="EMBL" id="EDS29190.1"/>
    </source>
</evidence>
<dbReference type="VEuPathDB" id="VectorBase:CPIJ019043"/>
<name>B0XID6_CULQU</name>
<accession>B0XID6</accession>
<proteinExistence type="predicted"/>
<protein>
    <submittedName>
        <fullName evidence="1">15.4 kDa salivary peptide</fullName>
    </submittedName>
</protein>
<dbReference type="HOGENOM" id="CLU_123000_0_0_1"/>
<dbReference type="AlphaFoldDB" id="B0XID6"/>
<gene>
    <name evidence="1" type="ORF">CpipJ_CPIJ019043</name>
</gene>
<sequence>MGCVTIKHVESGKYLAGDFKQKNNFRYIGGRENESEKEFWKVAKCDGDYTLFNTNISQFMMTEAVEIGGERAVYTVGADVHVHTKKWKIIPQGEHFCISNVKNPGCLFLGSFSNTYSKENCQDCKEDQYKWQLTSCEPVEEAS</sequence>
<dbReference type="EMBL" id="DS233292">
    <property type="protein sequence ID" value="EDS29190.1"/>
    <property type="molecule type" value="Genomic_DNA"/>
</dbReference>
<dbReference type="InParanoid" id="B0XID6"/>
<dbReference type="PhylomeDB" id="B0XID6"/>
<dbReference type="Gene3D" id="2.80.10.50">
    <property type="match status" value="1"/>
</dbReference>
<reference evidence="1" key="1">
    <citation type="submission" date="2007-03" db="EMBL/GenBank/DDBJ databases">
        <title>Annotation of Culex pipiens quinquefasciatus.</title>
        <authorList>
            <consortium name="The Broad Institute Genome Sequencing Platform"/>
            <person name="Atkinson P.W."/>
            <person name="Hemingway J."/>
            <person name="Christensen B.M."/>
            <person name="Higgs S."/>
            <person name="Kodira C."/>
            <person name="Hannick L."/>
            <person name="Megy K."/>
            <person name="O'Leary S."/>
            <person name="Pearson M."/>
            <person name="Haas B.J."/>
            <person name="Mauceli E."/>
            <person name="Wortman J.R."/>
            <person name="Lee N.H."/>
            <person name="Guigo R."/>
            <person name="Stanke M."/>
            <person name="Alvarado L."/>
            <person name="Amedeo P."/>
            <person name="Antoine C.H."/>
            <person name="Arensburger P."/>
            <person name="Bidwell S.L."/>
            <person name="Crawford M."/>
            <person name="Camaro F."/>
            <person name="Devon K."/>
            <person name="Engels R."/>
            <person name="Hammond M."/>
            <person name="Howarth C."/>
            <person name="Koehrsen M."/>
            <person name="Lawson D."/>
            <person name="Montgomery P."/>
            <person name="Nene V."/>
            <person name="Nusbaum C."/>
            <person name="Puiu D."/>
            <person name="Romero-Severson J."/>
            <person name="Severson D.W."/>
            <person name="Shumway M."/>
            <person name="Sisk P."/>
            <person name="Stolte C."/>
            <person name="Zeng Q."/>
            <person name="Eisenstadt E."/>
            <person name="Fraser-Liggett C."/>
            <person name="Strausberg R."/>
            <person name="Galagan J."/>
            <person name="Birren B."/>
            <person name="Collins F.H."/>
        </authorList>
    </citation>
    <scope>NUCLEOTIDE SEQUENCE [LARGE SCALE GENOMIC DNA]</scope>
    <source>
        <strain evidence="1">JHB</strain>
    </source>
</reference>
<dbReference type="KEGG" id="cqu:CpipJ_CPIJ019043"/>